<dbReference type="InterPro" id="IPR010982">
    <property type="entry name" value="Lambda_DNA-bd_dom_sf"/>
</dbReference>
<dbReference type="Gene3D" id="1.10.260.40">
    <property type="entry name" value="lambda repressor-like DNA-binding domains"/>
    <property type="match status" value="1"/>
</dbReference>
<accession>A0A248LPT6</accession>
<dbReference type="PROSITE" id="PS50943">
    <property type="entry name" value="HTH_CROC1"/>
    <property type="match status" value="1"/>
</dbReference>
<evidence type="ECO:0000313" key="3">
    <source>
        <dbReference type="Proteomes" id="UP000197424"/>
    </source>
</evidence>
<dbReference type="Proteomes" id="UP000197424">
    <property type="component" value="Chromosome"/>
</dbReference>
<evidence type="ECO:0000313" key="2">
    <source>
        <dbReference type="EMBL" id="ASJ26306.1"/>
    </source>
</evidence>
<dbReference type="AlphaFoldDB" id="A0A248LPT6"/>
<dbReference type="RefSeq" id="WP_197736078.1">
    <property type="nucleotide sequence ID" value="NZ_JAJAXI010000028.1"/>
</dbReference>
<dbReference type="SUPFAM" id="SSF47413">
    <property type="entry name" value="lambda repressor-like DNA-binding domains"/>
    <property type="match status" value="1"/>
</dbReference>
<dbReference type="CDD" id="cd00093">
    <property type="entry name" value="HTH_XRE"/>
    <property type="match status" value="1"/>
</dbReference>
<organism evidence="2 3">
    <name type="scientific">Laribacter hongkongensis</name>
    <dbReference type="NCBI Taxonomy" id="168471"/>
    <lineage>
        <taxon>Bacteria</taxon>
        <taxon>Pseudomonadati</taxon>
        <taxon>Pseudomonadota</taxon>
        <taxon>Betaproteobacteria</taxon>
        <taxon>Neisseriales</taxon>
        <taxon>Aquaspirillaceae</taxon>
        <taxon>Laribacter</taxon>
    </lineage>
</organism>
<reference evidence="3" key="1">
    <citation type="submission" date="2017-06" db="EMBL/GenBank/DDBJ databases">
        <title>Whole genome sequence of Laribacter hongkongensis LHGZ1.</title>
        <authorList>
            <person name="Chen D."/>
            <person name="Wu H."/>
            <person name="Chen J."/>
        </authorList>
    </citation>
    <scope>NUCLEOTIDE SEQUENCE [LARGE SCALE GENOMIC DNA]</scope>
    <source>
        <strain evidence="3">LHGZ1</strain>
    </source>
</reference>
<protein>
    <recommendedName>
        <fullName evidence="1">HTH cro/C1-type domain-containing protein</fullName>
    </recommendedName>
</protein>
<dbReference type="Pfam" id="PF01381">
    <property type="entry name" value="HTH_3"/>
    <property type="match status" value="1"/>
</dbReference>
<dbReference type="EMBL" id="CP022115">
    <property type="protein sequence ID" value="ASJ26306.1"/>
    <property type="molecule type" value="Genomic_DNA"/>
</dbReference>
<dbReference type="SMART" id="SM00530">
    <property type="entry name" value="HTH_XRE"/>
    <property type="match status" value="1"/>
</dbReference>
<gene>
    <name evidence="2" type="ORF">LHGZ1_3475</name>
</gene>
<dbReference type="GO" id="GO:0003677">
    <property type="term" value="F:DNA binding"/>
    <property type="evidence" value="ECO:0007669"/>
    <property type="project" value="InterPro"/>
</dbReference>
<sequence>MYVLSNMLIGISTAVELGAALRATRLALGKTQIQLATQIGCRRQTIGDLEAGRNVEIYTLMQVLAALGKGLRIVDAFPELDQLVEMFREEDE</sequence>
<name>A0A248LPT6_9NEIS</name>
<evidence type="ECO:0000259" key="1">
    <source>
        <dbReference type="PROSITE" id="PS50943"/>
    </source>
</evidence>
<feature type="domain" description="HTH cro/C1-type" evidence="1">
    <location>
        <begin position="21"/>
        <end position="76"/>
    </location>
</feature>
<proteinExistence type="predicted"/>
<dbReference type="InterPro" id="IPR001387">
    <property type="entry name" value="Cro/C1-type_HTH"/>
</dbReference>